<protein>
    <recommendedName>
        <fullName evidence="4">Reverse transcriptase domain-containing protein</fullName>
    </recommendedName>
</protein>
<sequence>MHFSYRGFSRSTSPSRGCAQGSISGPLLWNIFFNPLLSFLFPPGVHVQAFADDLQLLISVPSPTFFCNPLHLLVNNTPETLTILGVTFDGRLSFTPHLYRACEKASSLLGRVSHCSNAVFGLGFVARRRFYCGVVEPAITYAAPIWCDAVKLRVGKASLHSTQRKFRIHAIRGFRTVPTLFAIALLRVLPLKVHLLSSLLRPPDPLPFTPEPPFPLSSSFRLFSTRTSLSRFSPPPLPTSNTTPMAPSRGAASGPAECFDFQSALSYLCSFSPSLSAAIISDCLSLLSALSPPTPLTPSLPNAKPSSTLSSPPATSPSGNLGNCRPDTLAKGATVAPSLPPQYALAPKPTHHKFLSHHFWSLWDEEFISAKPSFFLKLGITPSSLSSSQALPLPPDFSPAILSLPLSLIGKLFPFRPHFKAWTLTLDFAIHSNRFVSSNIPQSSSDSDTSN</sequence>
<name>A0ABY6KWF3_9ARAC</name>
<dbReference type="Proteomes" id="UP001235939">
    <property type="component" value="Chromosome 10"/>
</dbReference>
<accession>A0ABY6KWF3</accession>
<evidence type="ECO:0000313" key="2">
    <source>
        <dbReference type="EMBL" id="UYV73028.1"/>
    </source>
</evidence>
<gene>
    <name evidence="2" type="ORF">LAZ67_10001594</name>
</gene>
<evidence type="ECO:0008006" key="4">
    <source>
        <dbReference type="Google" id="ProtNLM"/>
    </source>
</evidence>
<feature type="compositionally biased region" description="Low complexity" evidence="1">
    <location>
        <begin position="299"/>
        <end position="318"/>
    </location>
</feature>
<feature type="region of interest" description="Disordered" evidence="1">
    <location>
        <begin position="230"/>
        <end position="251"/>
    </location>
</feature>
<organism evidence="2 3">
    <name type="scientific">Cordylochernes scorpioides</name>
    <dbReference type="NCBI Taxonomy" id="51811"/>
    <lineage>
        <taxon>Eukaryota</taxon>
        <taxon>Metazoa</taxon>
        <taxon>Ecdysozoa</taxon>
        <taxon>Arthropoda</taxon>
        <taxon>Chelicerata</taxon>
        <taxon>Arachnida</taxon>
        <taxon>Pseudoscorpiones</taxon>
        <taxon>Cheliferoidea</taxon>
        <taxon>Chernetidae</taxon>
        <taxon>Cordylochernes</taxon>
    </lineage>
</organism>
<feature type="region of interest" description="Disordered" evidence="1">
    <location>
        <begin position="297"/>
        <end position="327"/>
    </location>
</feature>
<evidence type="ECO:0000256" key="1">
    <source>
        <dbReference type="SAM" id="MobiDB-lite"/>
    </source>
</evidence>
<evidence type="ECO:0000313" key="3">
    <source>
        <dbReference type="Proteomes" id="UP001235939"/>
    </source>
</evidence>
<dbReference type="EMBL" id="CP092872">
    <property type="protein sequence ID" value="UYV73028.1"/>
    <property type="molecule type" value="Genomic_DNA"/>
</dbReference>
<proteinExistence type="predicted"/>
<reference evidence="2 3" key="1">
    <citation type="submission" date="2022-01" db="EMBL/GenBank/DDBJ databases">
        <title>A chromosomal length assembly of Cordylochernes scorpioides.</title>
        <authorList>
            <person name="Zeh D."/>
            <person name="Zeh J."/>
        </authorList>
    </citation>
    <scope>NUCLEOTIDE SEQUENCE [LARGE SCALE GENOMIC DNA]</scope>
    <source>
        <strain evidence="2">IN4F17</strain>
        <tissue evidence="2">Whole Body</tissue>
    </source>
</reference>
<keyword evidence="3" id="KW-1185">Reference proteome</keyword>